<evidence type="ECO:0000313" key="10">
    <source>
        <dbReference type="EMBL" id="KNE57620.1"/>
    </source>
</evidence>
<dbReference type="STRING" id="578462.A0A0L0S588"/>
<dbReference type="VEuPathDB" id="FungiDB:AMAG_04484"/>
<dbReference type="GO" id="GO:0005785">
    <property type="term" value="C:signal recognition particle receptor complex"/>
    <property type="evidence" value="ECO:0007669"/>
    <property type="project" value="InterPro"/>
</dbReference>
<keyword evidence="3" id="KW-0547">Nucleotide-binding</keyword>
<dbReference type="GO" id="GO:0005047">
    <property type="term" value="F:signal recognition particle binding"/>
    <property type="evidence" value="ECO:0007669"/>
    <property type="project" value="InterPro"/>
</dbReference>
<comment type="similarity">
    <text evidence="2">Belongs to the GTP-binding SRP family.</text>
</comment>
<dbReference type="Pfam" id="PF00448">
    <property type="entry name" value="SRP54"/>
    <property type="match status" value="1"/>
</dbReference>
<accession>A0A0L0S588</accession>
<dbReference type="GO" id="GO:0003924">
    <property type="term" value="F:GTPase activity"/>
    <property type="evidence" value="ECO:0007669"/>
    <property type="project" value="InterPro"/>
</dbReference>
<evidence type="ECO:0000256" key="3">
    <source>
        <dbReference type="ARBA" id="ARBA00022741"/>
    </source>
</evidence>
<dbReference type="AlphaFoldDB" id="A0A0L0S588"/>
<dbReference type="InterPro" id="IPR003593">
    <property type="entry name" value="AAA+_ATPase"/>
</dbReference>
<keyword evidence="4" id="KW-0256">Endoplasmic reticulum</keyword>
<dbReference type="SMART" id="SM00962">
    <property type="entry name" value="SRP54"/>
    <property type="match status" value="1"/>
</dbReference>
<evidence type="ECO:0000256" key="8">
    <source>
        <dbReference type="SAM" id="MobiDB-lite"/>
    </source>
</evidence>
<feature type="compositionally biased region" description="Low complexity" evidence="8">
    <location>
        <begin position="71"/>
        <end position="81"/>
    </location>
</feature>
<evidence type="ECO:0000256" key="7">
    <source>
        <dbReference type="ARBA" id="ARBA00023170"/>
    </source>
</evidence>
<evidence type="ECO:0000256" key="2">
    <source>
        <dbReference type="ARBA" id="ARBA00008531"/>
    </source>
</evidence>
<dbReference type="InterPro" id="IPR000897">
    <property type="entry name" value="SRP54_GTPase_dom"/>
</dbReference>
<dbReference type="InterPro" id="IPR013822">
    <property type="entry name" value="Signal_recog_particl_SRP54_hlx"/>
</dbReference>
<feature type="domain" description="SRP54-type proteins GTP-binding" evidence="9">
    <location>
        <begin position="494"/>
        <end position="507"/>
    </location>
</feature>
<dbReference type="SUPFAM" id="SSF47364">
    <property type="entry name" value="Domain of the SRP/SRP receptor G-proteins"/>
    <property type="match status" value="1"/>
</dbReference>
<evidence type="ECO:0000256" key="1">
    <source>
        <dbReference type="ARBA" id="ARBA00004397"/>
    </source>
</evidence>
<dbReference type="SUPFAM" id="SSF52540">
    <property type="entry name" value="P-loop containing nucleoside triphosphate hydrolases"/>
    <property type="match status" value="1"/>
</dbReference>
<dbReference type="Pfam" id="PF04086">
    <property type="entry name" value="SRP-alpha_N"/>
    <property type="match status" value="1"/>
</dbReference>
<dbReference type="SMART" id="SM00382">
    <property type="entry name" value="AAA"/>
    <property type="match status" value="1"/>
</dbReference>
<keyword evidence="5" id="KW-0342">GTP-binding</keyword>
<protein>
    <recommendedName>
        <fullName evidence="9">SRP54-type proteins GTP-binding domain-containing protein</fullName>
    </recommendedName>
</protein>
<dbReference type="InterPro" id="IPR036225">
    <property type="entry name" value="SRP/SRP_N"/>
</dbReference>
<reference evidence="10 11" key="1">
    <citation type="submission" date="2009-11" db="EMBL/GenBank/DDBJ databases">
        <title>Annotation of Allomyces macrogynus ATCC 38327.</title>
        <authorList>
            <consortium name="The Broad Institute Genome Sequencing Platform"/>
            <person name="Russ C."/>
            <person name="Cuomo C."/>
            <person name="Burger G."/>
            <person name="Gray M.W."/>
            <person name="Holland P.W.H."/>
            <person name="King N."/>
            <person name="Lang F.B.F."/>
            <person name="Roger A.J."/>
            <person name="Ruiz-Trillo I."/>
            <person name="Young S.K."/>
            <person name="Zeng Q."/>
            <person name="Gargeya S."/>
            <person name="Fitzgerald M."/>
            <person name="Haas B."/>
            <person name="Abouelleil A."/>
            <person name="Alvarado L."/>
            <person name="Arachchi H.M."/>
            <person name="Berlin A."/>
            <person name="Chapman S.B."/>
            <person name="Gearin G."/>
            <person name="Goldberg J."/>
            <person name="Griggs A."/>
            <person name="Gujja S."/>
            <person name="Hansen M."/>
            <person name="Heiman D."/>
            <person name="Howarth C."/>
            <person name="Larimer J."/>
            <person name="Lui A."/>
            <person name="MacDonald P.J.P."/>
            <person name="McCowen C."/>
            <person name="Montmayeur A."/>
            <person name="Murphy C."/>
            <person name="Neiman D."/>
            <person name="Pearson M."/>
            <person name="Priest M."/>
            <person name="Roberts A."/>
            <person name="Saif S."/>
            <person name="Shea T."/>
            <person name="Sisk P."/>
            <person name="Stolte C."/>
            <person name="Sykes S."/>
            <person name="Wortman J."/>
            <person name="Nusbaum C."/>
            <person name="Birren B."/>
        </authorList>
    </citation>
    <scope>NUCLEOTIDE SEQUENCE [LARGE SCALE GENOMIC DNA]</scope>
    <source>
        <strain evidence="10 11">ATCC 38327</strain>
    </source>
</reference>
<feature type="region of interest" description="Disordered" evidence="8">
    <location>
        <begin position="45"/>
        <end position="149"/>
    </location>
</feature>
<dbReference type="Proteomes" id="UP000054350">
    <property type="component" value="Unassembled WGS sequence"/>
</dbReference>
<dbReference type="GO" id="GO:0005525">
    <property type="term" value="F:GTP binding"/>
    <property type="evidence" value="ECO:0007669"/>
    <property type="project" value="UniProtKB-KW"/>
</dbReference>
<dbReference type="GO" id="GO:0006614">
    <property type="term" value="P:SRP-dependent cotranslational protein targeting to membrane"/>
    <property type="evidence" value="ECO:0007669"/>
    <property type="project" value="InterPro"/>
</dbReference>
<dbReference type="eggNOG" id="KOG0781">
    <property type="taxonomic scope" value="Eukaryota"/>
</dbReference>
<dbReference type="PROSITE" id="PS00300">
    <property type="entry name" value="SRP54"/>
    <property type="match status" value="1"/>
</dbReference>
<evidence type="ECO:0000259" key="9">
    <source>
        <dbReference type="PROSITE" id="PS00300"/>
    </source>
</evidence>
<dbReference type="Gene3D" id="3.40.50.300">
    <property type="entry name" value="P-loop containing nucleotide triphosphate hydrolases"/>
    <property type="match status" value="1"/>
</dbReference>
<dbReference type="InterPro" id="IPR027417">
    <property type="entry name" value="P-loop_NTPase"/>
</dbReference>
<name>A0A0L0S588_ALLM3</name>
<feature type="compositionally biased region" description="Basic residues" evidence="8">
    <location>
        <begin position="99"/>
        <end position="108"/>
    </location>
</feature>
<dbReference type="PANTHER" id="PTHR43134:SF1">
    <property type="entry name" value="SIGNAL RECOGNITION PARTICLE RECEPTOR SUBUNIT ALPHA"/>
    <property type="match status" value="1"/>
</dbReference>
<dbReference type="CDD" id="cd17876">
    <property type="entry name" value="SRalpha_C"/>
    <property type="match status" value="1"/>
</dbReference>
<keyword evidence="6" id="KW-0472">Membrane</keyword>
<dbReference type="OrthoDB" id="1727884at2759"/>
<gene>
    <name evidence="10" type="ORF">AMAG_04484</name>
</gene>
<evidence type="ECO:0000313" key="11">
    <source>
        <dbReference type="Proteomes" id="UP000054350"/>
    </source>
</evidence>
<dbReference type="InterPro" id="IPR042101">
    <property type="entry name" value="SRP54_N_sf"/>
</dbReference>
<evidence type="ECO:0000256" key="5">
    <source>
        <dbReference type="ARBA" id="ARBA00023134"/>
    </source>
</evidence>
<dbReference type="FunFam" id="3.40.50.300:FF:000188">
    <property type="entry name" value="signal recognition particle receptor subunit alpha"/>
    <property type="match status" value="1"/>
</dbReference>
<sequence>MDKVVRSLCADLISEKSVAWTVPVEIARELEATFMRELDKAENAVTKPVGPRKPLVSRSSSIVSAGEGESDVSAASDASPGPGAPRPLGGVSPVGGRRMPVHRRKNRGRNTPGGDESDPATPPPARKGKAARKWDDSSISAEDAQSLDYSSSSLNLAADSRIDSVEHLVDQASLGRTNRDGSYVPQELGNPSATASAPSKMPAFLTSVQNLFSTSRALTRADLEPVLAKMENHLIGKNVAAEVTRDLLESVAVALEGKRIGWTSVYQHIRQALEDRLQRILLPSAGTDLLRDLQDVVRGDHRPYVMVMCGVNGVGKSTNLAKITFWLLQNRVSVLIAACDTFRSGAVEQLRTHVRNLRALVEQLGHDDVKIELFERGYGKDAAGIAKEATNYAKANGFQTVLIDTAGRMQDNEPLMRSLAKLTALNRPDKIVFVGEALVGNESIDQLTKFNTALRDFSNQADPRDIDALLLTKFDLIADKVGAAVSMTYITRRPILFVGTGQTYTDLKRINVKVVVDALLAA</sequence>
<reference evidence="11" key="2">
    <citation type="submission" date="2009-11" db="EMBL/GenBank/DDBJ databases">
        <title>The Genome Sequence of Allomyces macrogynus strain ATCC 38327.</title>
        <authorList>
            <consortium name="The Broad Institute Genome Sequencing Platform"/>
            <person name="Russ C."/>
            <person name="Cuomo C."/>
            <person name="Shea T."/>
            <person name="Young S.K."/>
            <person name="Zeng Q."/>
            <person name="Koehrsen M."/>
            <person name="Haas B."/>
            <person name="Borodovsky M."/>
            <person name="Guigo R."/>
            <person name="Alvarado L."/>
            <person name="Berlin A."/>
            <person name="Borenstein D."/>
            <person name="Chen Z."/>
            <person name="Engels R."/>
            <person name="Freedman E."/>
            <person name="Gellesch M."/>
            <person name="Goldberg J."/>
            <person name="Griggs A."/>
            <person name="Gujja S."/>
            <person name="Heiman D."/>
            <person name="Hepburn T."/>
            <person name="Howarth C."/>
            <person name="Jen D."/>
            <person name="Larson L."/>
            <person name="Lewis B."/>
            <person name="Mehta T."/>
            <person name="Park D."/>
            <person name="Pearson M."/>
            <person name="Roberts A."/>
            <person name="Saif S."/>
            <person name="Shenoy N."/>
            <person name="Sisk P."/>
            <person name="Stolte C."/>
            <person name="Sykes S."/>
            <person name="Walk T."/>
            <person name="White J."/>
            <person name="Yandava C."/>
            <person name="Burger G."/>
            <person name="Gray M.W."/>
            <person name="Holland P.W.H."/>
            <person name="King N."/>
            <person name="Lang F.B.F."/>
            <person name="Roger A.J."/>
            <person name="Ruiz-Trillo I."/>
            <person name="Lander E."/>
            <person name="Nusbaum C."/>
        </authorList>
    </citation>
    <scope>NUCLEOTIDE SEQUENCE [LARGE SCALE GENOMIC DNA]</scope>
    <source>
        <strain evidence="11">ATCC 38327</strain>
    </source>
</reference>
<organism evidence="10 11">
    <name type="scientific">Allomyces macrogynus (strain ATCC 38327)</name>
    <name type="common">Allomyces javanicus var. macrogynus</name>
    <dbReference type="NCBI Taxonomy" id="578462"/>
    <lineage>
        <taxon>Eukaryota</taxon>
        <taxon>Fungi</taxon>
        <taxon>Fungi incertae sedis</taxon>
        <taxon>Blastocladiomycota</taxon>
        <taxon>Blastocladiomycetes</taxon>
        <taxon>Blastocladiales</taxon>
        <taxon>Blastocladiaceae</taxon>
        <taxon>Allomyces</taxon>
    </lineage>
</organism>
<dbReference type="SMART" id="SM00963">
    <property type="entry name" value="SRP54_N"/>
    <property type="match status" value="1"/>
</dbReference>
<dbReference type="InterPro" id="IPR007222">
    <property type="entry name" value="Sig_recog_particle_rcpt_asu_N"/>
</dbReference>
<proteinExistence type="inferred from homology"/>
<keyword evidence="11" id="KW-1185">Reference proteome</keyword>
<dbReference type="Gene3D" id="1.20.120.140">
    <property type="entry name" value="Signal recognition particle SRP54, nucleotide-binding domain"/>
    <property type="match status" value="1"/>
</dbReference>
<dbReference type="OMA" id="WLLQNRY"/>
<keyword evidence="7" id="KW-0675">Receptor</keyword>
<dbReference type="GO" id="GO:0006886">
    <property type="term" value="P:intracellular protein transport"/>
    <property type="evidence" value="ECO:0007669"/>
    <property type="project" value="InterPro"/>
</dbReference>
<evidence type="ECO:0000256" key="4">
    <source>
        <dbReference type="ARBA" id="ARBA00022824"/>
    </source>
</evidence>
<dbReference type="Pfam" id="PF02881">
    <property type="entry name" value="SRP54_N"/>
    <property type="match status" value="1"/>
</dbReference>
<dbReference type="PANTHER" id="PTHR43134">
    <property type="entry name" value="SIGNAL RECOGNITION PARTICLE RECEPTOR SUBUNIT ALPHA"/>
    <property type="match status" value="1"/>
</dbReference>
<dbReference type="EMBL" id="GG745332">
    <property type="protein sequence ID" value="KNE57620.1"/>
    <property type="molecule type" value="Genomic_DNA"/>
</dbReference>
<evidence type="ECO:0000256" key="6">
    <source>
        <dbReference type="ARBA" id="ARBA00023136"/>
    </source>
</evidence>
<comment type="subcellular location">
    <subcellularLocation>
        <location evidence="1">Endoplasmic reticulum membrane</location>
        <topology evidence="1">Peripheral membrane protein</topology>
        <orientation evidence="1">Cytoplasmic side</orientation>
    </subcellularLocation>
</comment>